<sequence length="117" mass="11621">MRIAGIGCRSGASANALRDALTQAEARGGPACALATIDARRTEVAALGRPLHLVAVAGITTPSQSPRVLATHRTGSVAEAAALAACGPGARIVVPRVISRCGSATAAIAESQPEGTR</sequence>
<name>A0ABT2K5G4_9RHOB</name>
<protein>
    <submittedName>
        <fullName evidence="2">Cobalamin biosynthesis protein</fullName>
    </submittedName>
</protein>
<dbReference type="Proteomes" id="UP001320702">
    <property type="component" value="Unassembled WGS sequence"/>
</dbReference>
<dbReference type="Gene3D" id="3.30.420.180">
    <property type="entry name" value="CobE/GbiG C-terminal domain"/>
    <property type="match status" value="1"/>
</dbReference>
<feature type="domain" description="CobE/GbiG C-terminal" evidence="1">
    <location>
        <begin position="3"/>
        <end position="109"/>
    </location>
</feature>
<comment type="caution">
    <text evidence="2">The sequence shown here is derived from an EMBL/GenBank/DDBJ whole genome shotgun (WGS) entry which is preliminary data.</text>
</comment>
<dbReference type="InterPro" id="IPR002750">
    <property type="entry name" value="CobE/GbiG_C"/>
</dbReference>
<dbReference type="SUPFAM" id="SSF159664">
    <property type="entry name" value="CobE/GbiG C-terminal domain-like"/>
    <property type="match status" value="1"/>
</dbReference>
<proteinExistence type="predicted"/>
<evidence type="ECO:0000313" key="2">
    <source>
        <dbReference type="EMBL" id="MCT4331763.1"/>
    </source>
</evidence>
<dbReference type="InterPro" id="IPR036518">
    <property type="entry name" value="CobE/GbiG_C_sf"/>
</dbReference>
<keyword evidence="3" id="KW-1185">Reference proteome</keyword>
<evidence type="ECO:0000259" key="1">
    <source>
        <dbReference type="Pfam" id="PF01890"/>
    </source>
</evidence>
<dbReference type="Pfam" id="PF01890">
    <property type="entry name" value="CbiG_C"/>
    <property type="match status" value="1"/>
</dbReference>
<organism evidence="2 3">
    <name type="scientific">Paracoccus maritimus</name>
    <dbReference type="NCBI Taxonomy" id="2933292"/>
    <lineage>
        <taxon>Bacteria</taxon>
        <taxon>Pseudomonadati</taxon>
        <taxon>Pseudomonadota</taxon>
        <taxon>Alphaproteobacteria</taxon>
        <taxon>Rhodobacterales</taxon>
        <taxon>Paracoccaceae</taxon>
        <taxon>Paracoccus</taxon>
    </lineage>
</organism>
<reference evidence="2 3" key="1">
    <citation type="submission" date="2022-04" db="EMBL/GenBank/DDBJ databases">
        <title>Paracoccus sp. YLB-12 draft genome sequence.</title>
        <authorList>
            <person name="Yu L."/>
        </authorList>
    </citation>
    <scope>NUCLEOTIDE SEQUENCE [LARGE SCALE GENOMIC DNA]</scope>
    <source>
        <strain evidence="2 3">YLB-12</strain>
    </source>
</reference>
<dbReference type="EMBL" id="JANAVZ010000001">
    <property type="protein sequence ID" value="MCT4331763.1"/>
    <property type="molecule type" value="Genomic_DNA"/>
</dbReference>
<accession>A0ABT2K5G4</accession>
<evidence type="ECO:0000313" key="3">
    <source>
        <dbReference type="Proteomes" id="UP001320702"/>
    </source>
</evidence>
<dbReference type="RefSeq" id="WP_260275630.1">
    <property type="nucleotide sequence ID" value="NZ_JANAVZ010000001.1"/>
</dbReference>
<gene>
    <name evidence="2" type="ORF">MU516_02635</name>
</gene>